<organism evidence="1 2">
    <name type="scientific">Desulfoluna spongiiphila</name>
    <dbReference type="NCBI Taxonomy" id="419481"/>
    <lineage>
        <taxon>Bacteria</taxon>
        <taxon>Pseudomonadati</taxon>
        <taxon>Thermodesulfobacteriota</taxon>
        <taxon>Desulfobacteria</taxon>
        <taxon>Desulfobacterales</taxon>
        <taxon>Desulfolunaceae</taxon>
        <taxon>Desulfoluna</taxon>
    </lineage>
</organism>
<evidence type="ECO:0000313" key="2">
    <source>
        <dbReference type="Proteomes" id="UP000198870"/>
    </source>
</evidence>
<gene>
    <name evidence="1" type="ORF">SAMN05216233_10612</name>
</gene>
<evidence type="ECO:0000313" key="1">
    <source>
        <dbReference type="EMBL" id="SCY26242.1"/>
    </source>
</evidence>
<dbReference type="EMBL" id="FMUX01000006">
    <property type="protein sequence ID" value="SCY26242.1"/>
    <property type="molecule type" value="Genomic_DNA"/>
</dbReference>
<name>A0A1G5EGY2_9BACT</name>
<dbReference type="Proteomes" id="UP000198870">
    <property type="component" value="Unassembled WGS sequence"/>
</dbReference>
<dbReference type="AlphaFoldDB" id="A0A1G5EGY2"/>
<reference evidence="1 2" key="1">
    <citation type="submission" date="2016-10" db="EMBL/GenBank/DDBJ databases">
        <authorList>
            <person name="de Groot N.N."/>
        </authorList>
    </citation>
    <scope>NUCLEOTIDE SEQUENCE [LARGE SCALE GENOMIC DNA]</scope>
    <source>
        <strain evidence="1 2">AA1</strain>
    </source>
</reference>
<protein>
    <submittedName>
        <fullName evidence="1">Uncharacterized protein</fullName>
    </submittedName>
</protein>
<dbReference type="RefSeq" id="WP_092210455.1">
    <property type="nucleotide sequence ID" value="NZ_FMUX01000006.1"/>
</dbReference>
<keyword evidence="2" id="KW-1185">Reference proteome</keyword>
<accession>A0A1G5EGY2</accession>
<sequence length="88" mass="10126">MDCREEITVRLTELGSDHKVSALFSTFCRVAGHACRLYRNERIENDWAVAIEWSQVQDPEAIATQRDLLVWALEDLGHVHVSFWQAKG</sequence>
<proteinExistence type="predicted"/>